<evidence type="ECO:0000313" key="1">
    <source>
        <dbReference type="EMBL" id="KAK3865434.1"/>
    </source>
</evidence>
<organism evidence="1 2">
    <name type="scientific">Petrolisthes cinctipes</name>
    <name type="common">Flat porcelain crab</name>
    <dbReference type="NCBI Taxonomy" id="88211"/>
    <lineage>
        <taxon>Eukaryota</taxon>
        <taxon>Metazoa</taxon>
        <taxon>Ecdysozoa</taxon>
        <taxon>Arthropoda</taxon>
        <taxon>Crustacea</taxon>
        <taxon>Multicrustacea</taxon>
        <taxon>Malacostraca</taxon>
        <taxon>Eumalacostraca</taxon>
        <taxon>Eucarida</taxon>
        <taxon>Decapoda</taxon>
        <taxon>Pleocyemata</taxon>
        <taxon>Anomura</taxon>
        <taxon>Galatheoidea</taxon>
        <taxon>Porcellanidae</taxon>
        <taxon>Petrolisthes</taxon>
    </lineage>
</organism>
<accession>A0AAE1K6L6</accession>
<dbReference type="EMBL" id="JAWQEG010003587">
    <property type="protein sequence ID" value="KAK3865434.1"/>
    <property type="molecule type" value="Genomic_DNA"/>
</dbReference>
<keyword evidence="2" id="KW-1185">Reference proteome</keyword>
<comment type="caution">
    <text evidence="1">The sequence shown here is derived from an EMBL/GenBank/DDBJ whole genome shotgun (WGS) entry which is preliminary data.</text>
</comment>
<dbReference type="Proteomes" id="UP001286313">
    <property type="component" value="Unassembled WGS sequence"/>
</dbReference>
<evidence type="ECO:0000313" key="2">
    <source>
        <dbReference type="Proteomes" id="UP001286313"/>
    </source>
</evidence>
<proteinExistence type="predicted"/>
<sequence>MHPKLGEMKQRKRCSGKRWKMNSKVIKGMAEEVLGKKPKNGKESWWWSPDCNEKIERKKEMKKAYDKELTEERKVMLKEANNEAKRAVAQGGQQCCRVCIRNWKFFFKIVKERNRATKDLTSVRQIKDKNGGVLNDPDKIRMQWR</sequence>
<name>A0AAE1K6L6_PETCI</name>
<reference evidence="1" key="1">
    <citation type="submission" date="2023-10" db="EMBL/GenBank/DDBJ databases">
        <title>Genome assemblies of two species of porcelain crab, Petrolisthes cinctipes and Petrolisthes manimaculis (Anomura: Porcellanidae).</title>
        <authorList>
            <person name="Angst P."/>
        </authorList>
    </citation>
    <scope>NUCLEOTIDE SEQUENCE</scope>
    <source>
        <strain evidence="1">PB745_01</strain>
        <tissue evidence="1">Gill</tissue>
    </source>
</reference>
<dbReference type="AlphaFoldDB" id="A0AAE1K6L6"/>
<protein>
    <submittedName>
        <fullName evidence="1">Uncharacterized protein</fullName>
    </submittedName>
</protein>
<gene>
    <name evidence="1" type="ORF">Pcinc_028962</name>
</gene>